<protein>
    <recommendedName>
        <fullName evidence="3">Immunity protein 7 of polymorphic toxin system</fullName>
    </recommendedName>
</protein>
<gene>
    <name evidence="1" type="ORF">JQC72_15280</name>
</gene>
<name>A0ABS2WMW3_9BACL</name>
<reference evidence="1" key="1">
    <citation type="journal article" date="2024" name="Int. J. Syst. Evol. Microbiol.">
        <title>Polycladomyces zharkentensis sp. nov., a novel thermophilic cellulose- and starch-degrading member of the Bacillota from a geothermal aquifer in Kazakhstan.</title>
        <authorList>
            <person name="Mashzhan A."/>
            <person name="Kistaubayeva A."/>
            <person name="Javier-Lopez R."/>
            <person name="Bissenova U."/>
            <person name="Bissenbay A."/>
            <person name="Birkeland N.K."/>
        </authorList>
    </citation>
    <scope>NUCLEOTIDE SEQUENCE</scope>
    <source>
        <strain evidence="1">ZKZ2T</strain>
    </source>
</reference>
<evidence type="ECO:0000313" key="1">
    <source>
        <dbReference type="EMBL" id="MBN2910861.1"/>
    </source>
</evidence>
<keyword evidence="2" id="KW-1185">Reference proteome</keyword>
<accession>A0ABS2WMW3</accession>
<proteinExistence type="predicted"/>
<comment type="caution">
    <text evidence="1">The sequence shown here is derived from an EMBL/GenBank/DDBJ whole genome shotgun (WGS) entry which is preliminary data.</text>
</comment>
<organism evidence="1 2">
    <name type="scientific">Polycladomyces zharkentensis</name>
    <dbReference type="NCBI Taxonomy" id="2807616"/>
    <lineage>
        <taxon>Bacteria</taxon>
        <taxon>Bacillati</taxon>
        <taxon>Bacillota</taxon>
        <taxon>Bacilli</taxon>
        <taxon>Bacillales</taxon>
        <taxon>Thermoactinomycetaceae</taxon>
        <taxon>Polycladomyces</taxon>
    </lineage>
</organism>
<dbReference type="InterPro" id="IPR028965">
    <property type="entry name" value="Imm7"/>
</dbReference>
<dbReference type="RefSeq" id="WP_205497157.1">
    <property type="nucleotide sequence ID" value="NZ_JAFHAP010000017.1"/>
</dbReference>
<sequence>MYEFHGWIMIPEYEKNKDAVFEKIKQRIEEYAWVRGVLGITVVNASYHIYTSGYTNHKAQDADEVFELYQYVAKLSPRAYGLLYVWDDEDPNGLANEFQVFVLMRGKIHERRDPFLSPCIPLLDDPK</sequence>
<evidence type="ECO:0008006" key="3">
    <source>
        <dbReference type="Google" id="ProtNLM"/>
    </source>
</evidence>
<dbReference type="Pfam" id="PF15585">
    <property type="entry name" value="Imm7"/>
    <property type="match status" value="1"/>
</dbReference>
<dbReference type="Proteomes" id="UP001177120">
    <property type="component" value="Unassembled WGS sequence"/>
</dbReference>
<evidence type="ECO:0000313" key="2">
    <source>
        <dbReference type="Proteomes" id="UP001177120"/>
    </source>
</evidence>
<dbReference type="EMBL" id="JAFHAP010000017">
    <property type="protein sequence ID" value="MBN2910861.1"/>
    <property type="molecule type" value="Genomic_DNA"/>
</dbReference>